<keyword evidence="7 12" id="KW-0819">tRNA processing</keyword>
<protein>
    <recommendedName>
        <fullName evidence="4 12">tRNA uridine 5-carboxymethylaminomethyl modification enzyme MnmG</fullName>
    </recommendedName>
    <alternativeName>
        <fullName evidence="11 12">Glucose-inhibited division protein A</fullName>
    </alternativeName>
</protein>
<feature type="binding site" evidence="12">
    <location>
        <begin position="14"/>
        <end position="19"/>
    </location>
    <ligand>
        <name>FAD</name>
        <dbReference type="ChEBI" id="CHEBI:57692"/>
    </ligand>
</feature>
<evidence type="ECO:0000256" key="2">
    <source>
        <dbReference type="ARBA" id="ARBA00003717"/>
    </source>
</evidence>
<evidence type="ECO:0000256" key="4">
    <source>
        <dbReference type="ARBA" id="ARBA00020461"/>
    </source>
</evidence>
<keyword evidence="13" id="KW-0175">Coiled coil</keyword>
<dbReference type="NCBIfam" id="TIGR00136">
    <property type="entry name" value="mnmG_gidA"/>
    <property type="match status" value="1"/>
</dbReference>
<evidence type="ECO:0000256" key="9">
    <source>
        <dbReference type="ARBA" id="ARBA00023027"/>
    </source>
</evidence>
<evidence type="ECO:0000313" key="16">
    <source>
        <dbReference type="Proteomes" id="UP000005384"/>
    </source>
</evidence>
<gene>
    <name evidence="12" type="primary">mnmG</name>
    <name evidence="12" type="synonym">gidA</name>
    <name evidence="15" type="ORF">HMPREF9473_00021</name>
</gene>
<comment type="cofactor">
    <cofactor evidence="1 12">
        <name>FAD</name>
        <dbReference type="ChEBI" id="CHEBI:57692"/>
    </cofactor>
</comment>
<evidence type="ECO:0000256" key="6">
    <source>
        <dbReference type="ARBA" id="ARBA00022630"/>
    </source>
</evidence>
<dbReference type="PRINTS" id="PR00411">
    <property type="entry name" value="PNDRDTASEI"/>
</dbReference>
<evidence type="ECO:0000256" key="1">
    <source>
        <dbReference type="ARBA" id="ARBA00001974"/>
    </source>
</evidence>
<feature type="domain" description="tRNA uridine 5-carboxymethylaminomethyl modification enzyme C-terminal subdomain" evidence="14">
    <location>
        <begin position="547"/>
        <end position="618"/>
    </location>
</feature>
<comment type="similarity">
    <text evidence="3 12">Belongs to the MnmG family.</text>
</comment>
<comment type="caution">
    <text evidence="15">The sequence shown here is derived from an EMBL/GenBank/DDBJ whole genome shotgun (WGS) entry which is preliminary data.</text>
</comment>
<dbReference type="PANTHER" id="PTHR11806">
    <property type="entry name" value="GLUCOSE INHIBITED DIVISION PROTEIN A"/>
    <property type="match status" value="1"/>
</dbReference>
<dbReference type="InterPro" id="IPR026904">
    <property type="entry name" value="MnmG_C"/>
</dbReference>
<dbReference type="FunFam" id="3.50.50.60:FF:000002">
    <property type="entry name" value="tRNA uridine 5-carboxymethylaminomethyl modification enzyme MnmG"/>
    <property type="match status" value="1"/>
</dbReference>
<evidence type="ECO:0000256" key="10">
    <source>
        <dbReference type="ARBA" id="ARBA00025948"/>
    </source>
</evidence>
<evidence type="ECO:0000313" key="15">
    <source>
        <dbReference type="EMBL" id="EHI61570.1"/>
    </source>
</evidence>
<name>G5I931_9FIRM</name>
<dbReference type="InterPro" id="IPR004416">
    <property type="entry name" value="MnmG"/>
</dbReference>
<dbReference type="InterPro" id="IPR040131">
    <property type="entry name" value="MnmG_N"/>
</dbReference>
<dbReference type="SMART" id="SM01228">
    <property type="entry name" value="GIDA_assoc_3"/>
    <property type="match status" value="1"/>
</dbReference>
<sequence>MPNLEETYDIVVVGAGHAGCEAALACARLGLETIMFTVSVDSIALMPCNPNIGGSSKGHLVRELDALGGEMGKNIDKTFIQSKMLNESKGPAVHSLRAQADKQEYSRNMRQVLENTDHLTVRQAEVSEILVEDGRIQGVRTYSGAVYHSKAVILATGTYLKARCIYGDVSNATGPNGLQAANHLTDSLKAHGVEMFRFKTGTPARVDRRSIDFSKMEEQFGDERVVPFSFSTDPESIQKEQVSCWLTYTNSNTHEIIRANLDRSPLFSGAIEGTGPRYCPSIEDKVVKFPDKDRHQVFVEPEGLYTNEMYLGGMSSSLPEDVQYAMYRTVPGLEQVKIVRNAYAIEYDCINALQLKPTLEFKKIEGLFSGGQFNGSSGYEEAAVQGFMAGVNASMKILGREPYVLDRSQAYIGVLIDDLVTKENHEPYRMMTSRAEYRLLLRQDNADLRLRKIGYEIGLVSREDYEKLVEKEKNIEREVDRLEHTNIGANKQVQEFLESHGSTALKTGATLAELVRRPELNYFMLTEIDSERPDLSADTAEQVNINIKYEGYIKRQQQQVSQFKKLERKKLDEKFDYNSVKGLRREAIQKLNAHKPVSIGQASRISGVSPADISVLLVYLEQQRHQHQESCTELEEENVR</sequence>
<evidence type="ECO:0000256" key="12">
    <source>
        <dbReference type="HAMAP-Rule" id="MF_00129"/>
    </source>
</evidence>
<dbReference type="Gene3D" id="1.10.10.1800">
    <property type="entry name" value="tRNA uridine 5-carboxymethylaminomethyl modification enzyme MnmG/GidA"/>
    <property type="match status" value="1"/>
</dbReference>
<dbReference type="RefSeq" id="WP_006778081.1">
    <property type="nucleotide sequence ID" value="NZ_CP040506.1"/>
</dbReference>
<dbReference type="FunFam" id="1.10.150.570:FF:000001">
    <property type="entry name" value="tRNA uridine 5-carboxymethylaminomethyl modification enzyme MnmG"/>
    <property type="match status" value="1"/>
</dbReference>
<dbReference type="Pfam" id="PF21680">
    <property type="entry name" value="GIDA_C_1st"/>
    <property type="match status" value="1"/>
</dbReference>
<keyword evidence="9 12" id="KW-0520">NAD</keyword>
<dbReference type="Gene3D" id="3.50.50.60">
    <property type="entry name" value="FAD/NAD(P)-binding domain"/>
    <property type="match status" value="2"/>
</dbReference>
<dbReference type="OrthoDB" id="9815560at2"/>
<evidence type="ECO:0000256" key="3">
    <source>
        <dbReference type="ARBA" id="ARBA00007653"/>
    </source>
</evidence>
<dbReference type="InterPro" id="IPR047001">
    <property type="entry name" value="MnmG_C_subdom"/>
</dbReference>
<proteinExistence type="inferred from homology"/>
<dbReference type="HAMAP" id="MF_00129">
    <property type="entry name" value="MnmG_GidA"/>
    <property type="match status" value="1"/>
</dbReference>
<dbReference type="Gene3D" id="1.10.150.570">
    <property type="entry name" value="GidA associated domain, C-terminal subdomain"/>
    <property type="match status" value="1"/>
</dbReference>
<dbReference type="InterPro" id="IPR002218">
    <property type="entry name" value="MnmG-rel"/>
</dbReference>
<dbReference type="Proteomes" id="UP000005384">
    <property type="component" value="Unassembled WGS sequence"/>
</dbReference>
<dbReference type="GO" id="GO:0005829">
    <property type="term" value="C:cytosol"/>
    <property type="evidence" value="ECO:0007669"/>
    <property type="project" value="TreeGrafter"/>
</dbReference>
<dbReference type="PANTHER" id="PTHR11806:SF0">
    <property type="entry name" value="PROTEIN MTO1 HOMOLOG, MITOCHONDRIAL"/>
    <property type="match status" value="1"/>
</dbReference>
<dbReference type="InterPro" id="IPR036188">
    <property type="entry name" value="FAD/NAD-bd_sf"/>
</dbReference>
<dbReference type="PROSITE" id="PS01280">
    <property type="entry name" value="GIDA_1"/>
    <property type="match status" value="1"/>
</dbReference>
<keyword evidence="5 12" id="KW-0963">Cytoplasm</keyword>
<comment type="caution">
    <text evidence="12">Lacks conserved residue(s) required for the propagation of feature annotation.</text>
</comment>
<comment type="subcellular location">
    <subcellularLocation>
        <location evidence="12">Cytoplasm</location>
    </subcellularLocation>
</comment>
<evidence type="ECO:0000256" key="5">
    <source>
        <dbReference type="ARBA" id="ARBA00022490"/>
    </source>
</evidence>
<dbReference type="SUPFAM" id="SSF51905">
    <property type="entry name" value="FAD/NAD(P)-binding domain"/>
    <property type="match status" value="1"/>
</dbReference>
<feature type="binding site" evidence="12">
    <location>
        <begin position="275"/>
        <end position="289"/>
    </location>
    <ligand>
        <name>NAD(+)</name>
        <dbReference type="ChEBI" id="CHEBI:57540"/>
    </ligand>
</feature>
<keyword evidence="6 12" id="KW-0285">Flavoprotein</keyword>
<dbReference type="AlphaFoldDB" id="G5I931"/>
<reference evidence="15 16" key="1">
    <citation type="submission" date="2011-08" db="EMBL/GenBank/DDBJ databases">
        <title>The Genome Sequence of Clostridium hathewayi WAL-18680.</title>
        <authorList>
            <consortium name="The Broad Institute Genome Sequencing Platform"/>
            <person name="Earl A."/>
            <person name="Ward D."/>
            <person name="Feldgarden M."/>
            <person name="Gevers D."/>
            <person name="Finegold S.M."/>
            <person name="Summanen P.H."/>
            <person name="Molitoris D.R."/>
            <person name="Song M."/>
            <person name="Daigneault M."/>
            <person name="Allen-Vercoe E."/>
            <person name="Young S.K."/>
            <person name="Zeng Q."/>
            <person name="Gargeya S."/>
            <person name="Fitzgerald M."/>
            <person name="Haas B."/>
            <person name="Abouelleil A."/>
            <person name="Alvarado L."/>
            <person name="Arachchi H.M."/>
            <person name="Berlin A."/>
            <person name="Brown A."/>
            <person name="Chapman S.B."/>
            <person name="Chen Z."/>
            <person name="Dunbar C."/>
            <person name="Freedman E."/>
            <person name="Gearin G."/>
            <person name="Gellesch M."/>
            <person name="Goldberg J."/>
            <person name="Griggs A."/>
            <person name="Gujja S."/>
            <person name="Heiman D."/>
            <person name="Howarth C."/>
            <person name="Larson L."/>
            <person name="Lui A."/>
            <person name="MacDonald P.J.P."/>
            <person name="Montmayeur A."/>
            <person name="Murphy C."/>
            <person name="Neiman D."/>
            <person name="Pearson M."/>
            <person name="Priest M."/>
            <person name="Roberts A."/>
            <person name="Saif S."/>
            <person name="Shea T."/>
            <person name="Shenoy N."/>
            <person name="Sisk P."/>
            <person name="Stolte C."/>
            <person name="Sykes S."/>
            <person name="Wortman J."/>
            <person name="Nusbaum C."/>
            <person name="Birren B."/>
        </authorList>
    </citation>
    <scope>NUCLEOTIDE SEQUENCE [LARGE SCALE GENOMIC DNA]</scope>
    <source>
        <strain evidence="15 16">WAL-18680</strain>
    </source>
</reference>
<dbReference type="InterPro" id="IPR049312">
    <property type="entry name" value="GIDA_C_N"/>
</dbReference>
<dbReference type="GO" id="GO:0050660">
    <property type="term" value="F:flavin adenine dinucleotide binding"/>
    <property type="evidence" value="ECO:0007669"/>
    <property type="project" value="UniProtKB-UniRule"/>
</dbReference>
<keyword evidence="8 12" id="KW-0274">FAD</keyword>
<evidence type="ECO:0000256" key="11">
    <source>
        <dbReference type="ARBA" id="ARBA00031800"/>
    </source>
</evidence>
<dbReference type="Pfam" id="PF13932">
    <property type="entry name" value="SAM_GIDA_C"/>
    <property type="match status" value="1"/>
</dbReference>
<evidence type="ECO:0000256" key="7">
    <source>
        <dbReference type="ARBA" id="ARBA00022694"/>
    </source>
</evidence>
<comment type="subunit">
    <text evidence="10 12">Homodimer. Heterotetramer of two MnmE and two MnmG subunits.</text>
</comment>
<dbReference type="HOGENOM" id="CLU_007831_2_2_9"/>
<accession>G5I931</accession>
<evidence type="ECO:0000259" key="14">
    <source>
        <dbReference type="SMART" id="SM01228"/>
    </source>
</evidence>
<keyword evidence="16" id="KW-1185">Reference proteome</keyword>
<evidence type="ECO:0000256" key="8">
    <source>
        <dbReference type="ARBA" id="ARBA00022827"/>
    </source>
</evidence>
<dbReference type="InterPro" id="IPR020595">
    <property type="entry name" value="MnmG-rel_CS"/>
</dbReference>
<dbReference type="InterPro" id="IPR044920">
    <property type="entry name" value="MnmG_C_subdom_sf"/>
</dbReference>
<feature type="coiled-coil region" evidence="13">
    <location>
        <begin position="465"/>
        <end position="492"/>
    </location>
</feature>
<dbReference type="Pfam" id="PF01134">
    <property type="entry name" value="GIDA"/>
    <property type="match status" value="1"/>
</dbReference>
<dbReference type="GO" id="GO:0002098">
    <property type="term" value="P:tRNA wobble uridine modification"/>
    <property type="evidence" value="ECO:0007669"/>
    <property type="project" value="InterPro"/>
</dbReference>
<dbReference type="EMBL" id="ADLN01000001">
    <property type="protein sequence ID" value="EHI61570.1"/>
    <property type="molecule type" value="Genomic_DNA"/>
</dbReference>
<organism evidence="15 16">
    <name type="scientific">Hungatella hathewayi WAL-18680</name>
    <dbReference type="NCBI Taxonomy" id="742737"/>
    <lineage>
        <taxon>Bacteria</taxon>
        <taxon>Bacillati</taxon>
        <taxon>Bacillota</taxon>
        <taxon>Clostridia</taxon>
        <taxon>Lachnospirales</taxon>
        <taxon>Lachnospiraceae</taxon>
        <taxon>Hungatella</taxon>
    </lineage>
</organism>
<dbReference type="FunFam" id="1.10.10.1800:FF:000001">
    <property type="entry name" value="tRNA uridine 5-carboxymethylaminomethyl modification enzyme MnmG"/>
    <property type="match status" value="1"/>
</dbReference>
<dbReference type="GO" id="GO:0030488">
    <property type="term" value="P:tRNA methylation"/>
    <property type="evidence" value="ECO:0007669"/>
    <property type="project" value="TreeGrafter"/>
</dbReference>
<evidence type="ECO:0000256" key="13">
    <source>
        <dbReference type="SAM" id="Coils"/>
    </source>
</evidence>
<dbReference type="PRINTS" id="PR00368">
    <property type="entry name" value="FADPNR"/>
</dbReference>
<dbReference type="PATRIC" id="fig|742737.3.peg.22"/>
<comment type="function">
    <text evidence="2 12">NAD-binding protein involved in the addition of a carboxymethylaminomethyl (cmnm) group at the wobble position (U34) of certain tRNAs, forming tRNA-cmnm(5)s(2)U34.</text>
</comment>